<dbReference type="Gene3D" id="1.10.150.130">
    <property type="match status" value="1"/>
</dbReference>
<keyword evidence="3" id="KW-0233">DNA recombination</keyword>
<dbReference type="PROSITE" id="PS51900">
    <property type="entry name" value="CB"/>
    <property type="match status" value="1"/>
</dbReference>
<comment type="caution">
    <text evidence="6">The sequence shown here is derived from an EMBL/GenBank/DDBJ whole genome shotgun (WGS) entry which is preliminary data.</text>
</comment>
<dbReference type="InterPro" id="IPR011010">
    <property type="entry name" value="DNA_brk_join_enz"/>
</dbReference>
<evidence type="ECO:0000259" key="5">
    <source>
        <dbReference type="PROSITE" id="PS51900"/>
    </source>
</evidence>
<organism evidence="6">
    <name type="scientific">termite gut metagenome</name>
    <dbReference type="NCBI Taxonomy" id="433724"/>
    <lineage>
        <taxon>unclassified sequences</taxon>
        <taxon>metagenomes</taxon>
        <taxon>organismal metagenomes</taxon>
    </lineage>
</organism>
<dbReference type="InterPro" id="IPR044068">
    <property type="entry name" value="CB"/>
</dbReference>
<sequence>MNGNLKVLFYLKKNQTKTCGLYPVMGRITIGRTMVQFSAKLEVDASKWSAKAGRMTGKSNHALDVNRKIDKINLSINRHYKEILQNKGRVTAEEVKNAFQGIASVQETLLKVFAEHNETYRKRIDIDREETTYKKYCNAYKHLSKFLKKKYNVKDMSFKQLNFAFIEAYDFHLRVELKMKPNTVLRNIVPLRKMVRFAVNKDYIPTDPFVEYKPVRGKSVHRYLTGEELKTIMSTDFHTYFRNLTRDMFVFSSFTGMAYADIKKLTVTELVTTDEGNLWIVSARKKTGTVSRIRLLDVAVRIIEKYKNDRTGDKVFPMPEYTTIDINLKRIAEICGIEKNLTFHMGRHTFASQVCLSQGVPIETVSRMLGHRDIHTTQTYATVSMQKINSDMKKLSGRIADKFSLAKQPAETINQQ</sequence>
<dbReference type="InterPro" id="IPR035386">
    <property type="entry name" value="Arm-DNA-bind_5"/>
</dbReference>
<feature type="domain" description="Tyr recombinase" evidence="4">
    <location>
        <begin position="219"/>
        <end position="393"/>
    </location>
</feature>
<gene>
    <name evidence="6" type="ORF">EZS27_016471</name>
</gene>
<dbReference type="GO" id="GO:0006310">
    <property type="term" value="P:DNA recombination"/>
    <property type="evidence" value="ECO:0007669"/>
    <property type="project" value="UniProtKB-KW"/>
</dbReference>
<dbReference type="InterPro" id="IPR010998">
    <property type="entry name" value="Integrase_recombinase_N"/>
</dbReference>
<dbReference type="SUPFAM" id="SSF56349">
    <property type="entry name" value="DNA breaking-rejoining enzymes"/>
    <property type="match status" value="1"/>
</dbReference>
<protein>
    <submittedName>
        <fullName evidence="6">Tyrosine recombinase XerC</fullName>
    </submittedName>
</protein>
<dbReference type="EMBL" id="SNRY01000910">
    <property type="protein sequence ID" value="KAA6335276.1"/>
    <property type="molecule type" value="Genomic_DNA"/>
</dbReference>
<comment type="similarity">
    <text evidence="1">Belongs to the 'phage' integrase family.</text>
</comment>
<name>A0A5J4RMF0_9ZZZZ</name>
<dbReference type="PANTHER" id="PTHR30349">
    <property type="entry name" value="PHAGE INTEGRASE-RELATED"/>
    <property type="match status" value="1"/>
</dbReference>
<dbReference type="Pfam" id="PF17293">
    <property type="entry name" value="Arm-DNA-bind_5"/>
    <property type="match status" value="1"/>
</dbReference>
<dbReference type="GO" id="GO:0015074">
    <property type="term" value="P:DNA integration"/>
    <property type="evidence" value="ECO:0007669"/>
    <property type="project" value="InterPro"/>
</dbReference>
<dbReference type="PANTHER" id="PTHR30349:SF64">
    <property type="entry name" value="PROPHAGE INTEGRASE INTD-RELATED"/>
    <property type="match status" value="1"/>
</dbReference>
<dbReference type="Pfam" id="PF00589">
    <property type="entry name" value="Phage_integrase"/>
    <property type="match status" value="1"/>
</dbReference>
<evidence type="ECO:0000256" key="3">
    <source>
        <dbReference type="ARBA" id="ARBA00023172"/>
    </source>
</evidence>
<evidence type="ECO:0000256" key="1">
    <source>
        <dbReference type="ARBA" id="ARBA00008857"/>
    </source>
</evidence>
<reference evidence="6" key="1">
    <citation type="submission" date="2019-03" db="EMBL/GenBank/DDBJ databases">
        <title>Single cell metagenomics reveals metabolic interactions within the superorganism composed of flagellate Streblomastix strix and complex community of Bacteroidetes bacteria on its surface.</title>
        <authorList>
            <person name="Treitli S.C."/>
            <person name="Kolisko M."/>
            <person name="Husnik F."/>
            <person name="Keeling P."/>
            <person name="Hampl V."/>
        </authorList>
    </citation>
    <scope>NUCLEOTIDE SEQUENCE</scope>
    <source>
        <strain evidence="6">STM</strain>
    </source>
</reference>
<evidence type="ECO:0000259" key="4">
    <source>
        <dbReference type="PROSITE" id="PS51898"/>
    </source>
</evidence>
<feature type="domain" description="Core-binding (CB)" evidence="5">
    <location>
        <begin position="111"/>
        <end position="199"/>
    </location>
</feature>
<dbReference type="InterPro" id="IPR050090">
    <property type="entry name" value="Tyrosine_recombinase_XerCD"/>
</dbReference>
<evidence type="ECO:0000313" key="6">
    <source>
        <dbReference type="EMBL" id="KAA6335276.1"/>
    </source>
</evidence>
<accession>A0A5J4RMF0</accession>
<proteinExistence type="inferred from homology"/>
<dbReference type="InterPro" id="IPR002104">
    <property type="entry name" value="Integrase_catalytic"/>
</dbReference>
<dbReference type="CDD" id="cd01185">
    <property type="entry name" value="INTN1_C_like"/>
    <property type="match status" value="1"/>
</dbReference>
<dbReference type="InterPro" id="IPR013762">
    <property type="entry name" value="Integrase-like_cat_sf"/>
</dbReference>
<dbReference type="GO" id="GO:0003677">
    <property type="term" value="F:DNA binding"/>
    <property type="evidence" value="ECO:0007669"/>
    <property type="project" value="UniProtKB-KW"/>
</dbReference>
<dbReference type="AlphaFoldDB" id="A0A5J4RMF0"/>
<evidence type="ECO:0000256" key="2">
    <source>
        <dbReference type="ARBA" id="ARBA00023125"/>
    </source>
</evidence>
<dbReference type="Gene3D" id="1.10.443.10">
    <property type="entry name" value="Intergrase catalytic core"/>
    <property type="match status" value="1"/>
</dbReference>
<dbReference type="Pfam" id="PF13102">
    <property type="entry name" value="Phage_int_SAM_5"/>
    <property type="match status" value="1"/>
</dbReference>
<dbReference type="InterPro" id="IPR025269">
    <property type="entry name" value="SAM-like_dom"/>
</dbReference>
<dbReference type="PROSITE" id="PS51898">
    <property type="entry name" value="TYR_RECOMBINASE"/>
    <property type="match status" value="1"/>
</dbReference>
<keyword evidence="2" id="KW-0238">DNA-binding</keyword>